<name>A0A2T9X536_9CREN</name>
<dbReference type="SUPFAM" id="SSF52540">
    <property type="entry name" value="P-loop containing nucleoside triphosphate hydrolases"/>
    <property type="match status" value="1"/>
</dbReference>
<keyword evidence="1" id="KW-0418">Kinase</keyword>
<dbReference type="Pfam" id="PF13207">
    <property type="entry name" value="AAA_17"/>
    <property type="match status" value="1"/>
</dbReference>
<dbReference type="PANTHER" id="PTHR41930">
    <property type="entry name" value="UPF0200 PROTEIN MJ1399"/>
    <property type="match status" value="1"/>
</dbReference>
<accession>A0A2T9X536</accession>
<gene>
    <name evidence="1" type="ORF">DDW13_05295</name>
</gene>
<dbReference type="Gene3D" id="3.40.50.300">
    <property type="entry name" value="P-loop containing nucleotide triphosphate hydrolases"/>
    <property type="match status" value="1"/>
</dbReference>
<dbReference type="Proteomes" id="UP000245638">
    <property type="component" value="Unassembled WGS sequence"/>
</dbReference>
<dbReference type="PANTHER" id="PTHR41930:SF1">
    <property type="entry name" value="DEPHOSPHO-COA KINASE"/>
    <property type="match status" value="1"/>
</dbReference>
<sequence>MPGSGKTLFANLLREKGFYVISMGDVLRKRYEKEAKIGERMMDFAKRIREIYGEGVVARLSMEEITPTMSRIAFEGVRSLAEVEEFKRLGNPIIIAIHSPPSLRYQRMISRMRPDDSKNIEDLRRRDLDEIRLGIGGVIALADYIIINDTTIDEFKKRAEEVILRITK</sequence>
<dbReference type="GO" id="GO:0016301">
    <property type="term" value="F:kinase activity"/>
    <property type="evidence" value="ECO:0007669"/>
    <property type="project" value="UniProtKB-KW"/>
</dbReference>
<dbReference type="EMBL" id="QEFD01000154">
    <property type="protein sequence ID" value="PVU75198.1"/>
    <property type="molecule type" value="Genomic_DNA"/>
</dbReference>
<reference evidence="1 2" key="1">
    <citation type="journal article" date="2015" name="Appl. Environ. Microbiol.">
        <title>Nanoarchaeota, Their Sulfolobales Host, and Nanoarchaeota Virus Distribution across Yellowstone National Park Hot Springs.</title>
        <authorList>
            <person name="Munson-McGee J.H."/>
            <person name="Field E.K."/>
            <person name="Bateson M."/>
            <person name="Rooney C."/>
            <person name="Stepanauskas R."/>
            <person name="Young M.J."/>
        </authorList>
    </citation>
    <scope>NUCLEOTIDE SEQUENCE [LARGE SCALE GENOMIC DNA]</scope>
    <source>
        <strain evidence="1">SCGC AC-742_N10</strain>
    </source>
</reference>
<comment type="caution">
    <text evidence="1">The sequence shown here is derived from an EMBL/GenBank/DDBJ whole genome shotgun (WGS) entry which is preliminary data.</text>
</comment>
<evidence type="ECO:0000313" key="2">
    <source>
        <dbReference type="Proteomes" id="UP000245638"/>
    </source>
</evidence>
<evidence type="ECO:0000313" key="1">
    <source>
        <dbReference type="EMBL" id="PVU75198.1"/>
    </source>
</evidence>
<dbReference type="AlphaFoldDB" id="A0A2T9X536"/>
<proteinExistence type="predicted"/>
<dbReference type="InterPro" id="IPR027417">
    <property type="entry name" value="P-loop_NTPase"/>
</dbReference>
<protein>
    <submittedName>
        <fullName evidence="1">Dephospho-CoA kinase</fullName>
    </submittedName>
</protein>
<keyword evidence="1" id="KW-0808">Transferase</keyword>
<organism evidence="1 2">
    <name type="scientific">Acidianus hospitalis</name>
    <dbReference type="NCBI Taxonomy" id="563177"/>
    <lineage>
        <taxon>Archaea</taxon>
        <taxon>Thermoproteota</taxon>
        <taxon>Thermoprotei</taxon>
        <taxon>Sulfolobales</taxon>
        <taxon>Sulfolobaceae</taxon>
        <taxon>Acidianus</taxon>
    </lineage>
</organism>